<comment type="caution">
    <text evidence="1">The sequence shown here is derived from an EMBL/GenBank/DDBJ whole genome shotgun (WGS) entry which is preliminary data.</text>
</comment>
<organism evidence="1 2">
    <name type="scientific">Trichinella spiralis</name>
    <name type="common">Trichina worm</name>
    <dbReference type="NCBI Taxonomy" id="6334"/>
    <lineage>
        <taxon>Eukaryota</taxon>
        <taxon>Metazoa</taxon>
        <taxon>Ecdysozoa</taxon>
        <taxon>Nematoda</taxon>
        <taxon>Enoplea</taxon>
        <taxon>Dorylaimia</taxon>
        <taxon>Trichinellida</taxon>
        <taxon>Trichinellidae</taxon>
        <taxon>Trichinella</taxon>
    </lineage>
</organism>
<name>A0A0V1BVD6_TRISP</name>
<evidence type="ECO:0000313" key="1">
    <source>
        <dbReference type="EMBL" id="KRY41157.1"/>
    </source>
</evidence>
<reference evidence="1 2" key="1">
    <citation type="submission" date="2015-01" db="EMBL/GenBank/DDBJ databases">
        <title>Evolution of Trichinella species and genotypes.</title>
        <authorList>
            <person name="Korhonen P.K."/>
            <person name="Edoardo P."/>
            <person name="Giuseppe L.R."/>
            <person name="Gasser R.B."/>
        </authorList>
    </citation>
    <scope>NUCLEOTIDE SEQUENCE [LARGE SCALE GENOMIC DNA]</scope>
    <source>
        <strain evidence="1">ISS3</strain>
    </source>
</reference>
<sequence>MKLTTTVYQLITLNYSTSHYTDWLTAFSTHRSHLPTLSNDTPFFTNLYFFLLRFQIKCLMFIHLDAPRNRGQQVKYEYISCFSILTVSVGFHRCVHFCNVSPLGRHFASKQMTLWCHSKLKYLSEGKKLS</sequence>
<dbReference type="AlphaFoldDB" id="A0A0V1BVD6"/>
<dbReference type="EMBL" id="JYDH01000009">
    <property type="protein sequence ID" value="KRY41157.1"/>
    <property type="molecule type" value="Genomic_DNA"/>
</dbReference>
<dbReference type="Proteomes" id="UP000054776">
    <property type="component" value="Unassembled WGS sequence"/>
</dbReference>
<evidence type="ECO:0000313" key="2">
    <source>
        <dbReference type="Proteomes" id="UP000054776"/>
    </source>
</evidence>
<keyword evidence="2" id="KW-1185">Reference proteome</keyword>
<dbReference type="InParanoid" id="A0A0V1BVD6"/>
<proteinExistence type="predicted"/>
<accession>A0A0V1BVD6</accession>
<protein>
    <submittedName>
        <fullName evidence="1">Uncharacterized protein</fullName>
    </submittedName>
</protein>
<gene>
    <name evidence="1" type="ORF">T01_5923</name>
</gene>